<reference evidence="2" key="1">
    <citation type="submission" date="2022-03" db="EMBL/GenBank/DDBJ databases">
        <authorList>
            <person name="Alioto T."/>
            <person name="Alioto T."/>
            <person name="Gomez Garrido J."/>
        </authorList>
    </citation>
    <scope>NUCLEOTIDE SEQUENCE</scope>
</reference>
<proteinExistence type="predicted"/>
<evidence type="ECO:0000313" key="3">
    <source>
        <dbReference type="Proteomes" id="UP001295444"/>
    </source>
</evidence>
<feature type="compositionally biased region" description="Low complexity" evidence="1">
    <location>
        <begin position="117"/>
        <end position="128"/>
    </location>
</feature>
<dbReference type="EMBL" id="OW240914">
    <property type="protein sequence ID" value="CAH2276768.1"/>
    <property type="molecule type" value="Genomic_DNA"/>
</dbReference>
<organism evidence="2 3">
    <name type="scientific">Pelobates cultripes</name>
    <name type="common">Western spadefoot toad</name>
    <dbReference type="NCBI Taxonomy" id="61616"/>
    <lineage>
        <taxon>Eukaryota</taxon>
        <taxon>Metazoa</taxon>
        <taxon>Chordata</taxon>
        <taxon>Craniata</taxon>
        <taxon>Vertebrata</taxon>
        <taxon>Euteleostomi</taxon>
        <taxon>Amphibia</taxon>
        <taxon>Batrachia</taxon>
        <taxon>Anura</taxon>
        <taxon>Pelobatoidea</taxon>
        <taxon>Pelobatidae</taxon>
        <taxon>Pelobates</taxon>
    </lineage>
</organism>
<protein>
    <submittedName>
        <fullName evidence="2">Uncharacterized protein</fullName>
    </submittedName>
</protein>
<evidence type="ECO:0000256" key="1">
    <source>
        <dbReference type="SAM" id="MobiDB-lite"/>
    </source>
</evidence>
<dbReference type="AlphaFoldDB" id="A0AAD1VYM5"/>
<feature type="non-terminal residue" evidence="2">
    <location>
        <position position="158"/>
    </location>
</feature>
<evidence type="ECO:0000313" key="2">
    <source>
        <dbReference type="EMBL" id="CAH2276768.1"/>
    </source>
</evidence>
<name>A0AAD1VYM5_PELCU</name>
<keyword evidence="3" id="KW-1185">Reference proteome</keyword>
<feature type="compositionally biased region" description="Polar residues" evidence="1">
    <location>
        <begin position="105"/>
        <end position="116"/>
    </location>
</feature>
<dbReference type="Proteomes" id="UP001295444">
    <property type="component" value="Chromosome 03"/>
</dbReference>
<feature type="region of interest" description="Disordered" evidence="1">
    <location>
        <begin position="33"/>
        <end position="158"/>
    </location>
</feature>
<sequence>IAAGDTAEPQTATLTTKLDLLFQRFWATIEARQQSELTTSSQTSDTSPQTTHPLQSTSSLRPPGSPTSRKAPLSPQQRPKEHSPDQLSSPDAEPTTEQGLLKAQRSGTLSLLTPQNGGSSTSTDPGTSAEGSLYVLSSDISLPPRCLSTHPHRGSGEK</sequence>
<gene>
    <name evidence="2" type="ORF">PECUL_23A050615</name>
</gene>
<feature type="non-terminal residue" evidence="2">
    <location>
        <position position="1"/>
    </location>
</feature>
<accession>A0AAD1VYM5</accession>
<feature type="compositionally biased region" description="Low complexity" evidence="1">
    <location>
        <begin position="34"/>
        <end position="51"/>
    </location>
</feature>